<protein>
    <submittedName>
        <fullName evidence="2">Uncharacterized protein</fullName>
    </submittedName>
</protein>
<keyword evidence="3" id="KW-1185">Reference proteome</keyword>
<organism evidence="2 3">
    <name type="scientific">Roseateles aquatilis</name>
    <dbReference type="NCBI Taxonomy" id="431061"/>
    <lineage>
        <taxon>Bacteria</taxon>
        <taxon>Pseudomonadati</taxon>
        <taxon>Pseudomonadota</taxon>
        <taxon>Betaproteobacteria</taxon>
        <taxon>Burkholderiales</taxon>
        <taxon>Sphaerotilaceae</taxon>
        <taxon>Roseateles</taxon>
    </lineage>
</organism>
<name>A0A246JD11_9BURK</name>
<evidence type="ECO:0000313" key="2">
    <source>
        <dbReference type="EMBL" id="OWQ90387.1"/>
    </source>
</evidence>
<dbReference type="OrthoDB" id="9154456at2"/>
<comment type="caution">
    <text evidence="2">The sequence shown here is derived from an EMBL/GenBank/DDBJ whole genome shotgun (WGS) entry which is preliminary data.</text>
</comment>
<accession>A0A246JD11</accession>
<sequence>MVLALVSTGEHAWRSSEPSERVLPPASSTSPETASPGASESHLTTPRAAVRVQTTATAMTEAMSSSNPYALAIKLRNDKAPGSFAVALEIRNVCLDAYANGIAVQPFLQGLQTAPRGRGMPVGNTVSADIQAMRTAARQAIEARCRPFLDDRSTGVPLSDDPFGISYEGVHERLIFWSVAKTSFADPLPQFLAQGLLWRAWEMLGSSEDATPYFEGQVRGGLTAQEFRRAVELGSVLATSAGAGPSDLRSLAACVYSALCDSDPAQLVLIDLPADSPSVPRIKALGTRIAAALAANDIQAFMPPR</sequence>
<reference evidence="2 3" key="1">
    <citation type="journal article" date="2008" name="Int. J. Syst. Evol. Microbiol.">
        <title>Description of Roseateles aquatilis sp. nov. and Roseateles terrae sp. nov., in the class Betaproteobacteria, and emended description of the genus Roseateles.</title>
        <authorList>
            <person name="Gomila M."/>
            <person name="Bowien B."/>
            <person name="Falsen E."/>
            <person name="Moore E.R."/>
            <person name="Lalucat J."/>
        </authorList>
    </citation>
    <scope>NUCLEOTIDE SEQUENCE [LARGE SCALE GENOMIC DNA]</scope>
    <source>
        <strain evidence="2 3">CCUG 48205</strain>
    </source>
</reference>
<dbReference type="AlphaFoldDB" id="A0A246JD11"/>
<gene>
    <name evidence="2" type="ORF">CDN99_13615</name>
</gene>
<proteinExistence type="predicted"/>
<dbReference type="RefSeq" id="WP_141100780.1">
    <property type="nucleotide sequence ID" value="NZ_NIOF01000005.1"/>
</dbReference>
<evidence type="ECO:0000256" key="1">
    <source>
        <dbReference type="SAM" id="MobiDB-lite"/>
    </source>
</evidence>
<dbReference type="Proteomes" id="UP000197468">
    <property type="component" value="Unassembled WGS sequence"/>
</dbReference>
<feature type="region of interest" description="Disordered" evidence="1">
    <location>
        <begin position="1"/>
        <end position="47"/>
    </location>
</feature>
<dbReference type="EMBL" id="NIOF01000005">
    <property type="protein sequence ID" value="OWQ90387.1"/>
    <property type="molecule type" value="Genomic_DNA"/>
</dbReference>
<feature type="compositionally biased region" description="Basic and acidic residues" evidence="1">
    <location>
        <begin position="11"/>
        <end position="20"/>
    </location>
</feature>
<evidence type="ECO:0000313" key="3">
    <source>
        <dbReference type="Proteomes" id="UP000197468"/>
    </source>
</evidence>
<feature type="compositionally biased region" description="Low complexity" evidence="1">
    <location>
        <begin position="24"/>
        <end position="47"/>
    </location>
</feature>